<dbReference type="Proteomes" id="UP001589589">
    <property type="component" value="Unassembled WGS sequence"/>
</dbReference>
<dbReference type="InterPro" id="IPR002110">
    <property type="entry name" value="Ankyrin_rpt"/>
</dbReference>
<evidence type="ECO:0000313" key="1">
    <source>
        <dbReference type="EMBL" id="MFB9063907.1"/>
    </source>
</evidence>
<dbReference type="EMBL" id="JBHMEX010000026">
    <property type="protein sequence ID" value="MFB9063907.1"/>
    <property type="molecule type" value="Genomic_DNA"/>
</dbReference>
<dbReference type="SUPFAM" id="SSF48403">
    <property type="entry name" value="Ankyrin repeat"/>
    <property type="match status" value="1"/>
</dbReference>
<comment type="caution">
    <text evidence="1">The sequence shown here is derived from an EMBL/GenBank/DDBJ whole genome shotgun (WGS) entry which is preliminary data.</text>
</comment>
<evidence type="ECO:0000313" key="2">
    <source>
        <dbReference type="Proteomes" id="UP001589589"/>
    </source>
</evidence>
<name>A0ABV5FK47_9FLAO</name>
<dbReference type="Pfam" id="PF00023">
    <property type="entry name" value="Ank"/>
    <property type="match status" value="1"/>
</dbReference>
<sequence length="293" mass="33659">MKTTLKLLVIILFLVSCKQEDRNVTFFKLTDAYDLALAVEKEDLVKIENLVNQDKKMLEIVDPISFSNVLSLALTLENFDSFKKLLELGANPNFINPLTKRSVLIDACKFYNKPKPYAIDLRYIKLLLKKGANPNYTIDNDFTDKEGNYHTATSPLHEASSLDLSMVKILIKAGADPYKKLNQNKKSPFSYSLQGDSSNKFEVANYFIDSLNVNLKEPISINTQQPFNQEVVVFVQDEVINRFLLAKIKGNIKELDSLKKENKDIESANFERWKFIKKLESKGVNFKDYNYKM</sequence>
<dbReference type="PROSITE" id="PS51257">
    <property type="entry name" value="PROKAR_LIPOPROTEIN"/>
    <property type="match status" value="1"/>
</dbReference>
<proteinExistence type="predicted"/>
<protein>
    <submittedName>
        <fullName evidence="1">Ankyrin repeat domain-containing protein</fullName>
    </submittedName>
</protein>
<organism evidence="1 2">
    <name type="scientific">Flavobacterium branchiarum</name>
    <dbReference type="NCBI Taxonomy" id="1114870"/>
    <lineage>
        <taxon>Bacteria</taxon>
        <taxon>Pseudomonadati</taxon>
        <taxon>Bacteroidota</taxon>
        <taxon>Flavobacteriia</taxon>
        <taxon>Flavobacteriales</taxon>
        <taxon>Flavobacteriaceae</taxon>
        <taxon>Flavobacterium</taxon>
    </lineage>
</organism>
<accession>A0ABV5FK47</accession>
<keyword evidence="2" id="KW-1185">Reference proteome</keyword>
<reference evidence="1 2" key="1">
    <citation type="submission" date="2024-09" db="EMBL/GenBank/DDBJ databases">
        <authorList>
            <person name="Sun Q."/>
            <person name="Mori K."/>
        </authorList>
    </citation>
    <scope>NUCLEOTIDE SEQUENCE [LARGE SCALE GENOMIC DNA]</scope>
    <source>
        <strain evidence="1 2">CECT 7908</strain>
    </source>
</reference>
<gene>
    <name evidence="1" type="ORF">ACFFUQ_07705</name>
</gene>
<dbReference type="InterPro" id="IPR036770">
    <property type="entry name" value="Ankyrin_rpt-contain_sf"/>
</dbReference>
<dbReference type="RefSeq" id="WP_290262251.1">
    <property type="nucleotide sequence ID" value="NZ_JAUFQQ010000003.1"/>
</dbReference>
<dbReference type="SMART" id="SM00248">
    <property type="entry name" value="ANK"/>
    <property type="match status" value="4"/>
</dbReference>
<dbReference type="Gene3D" id="1.25.40.20">
    <property type="entry name" value="Ankyrin repeat-containing domain"/>
    <property type="match status" value="1"/>
</dbReference>